<dbReference type="AlphaFoldDB" id="A0A2V2ZPR3"/>
<keyword evidence="1" id="KW-0597">Phosphoprotein</keyword>
<gene>
    <name evidence="3" type="ORF">DFO73_11221</name>
</gene>
<accession>A0A2V2ZPR3</accession>
<dbReference type="Gene3D" id="3.30.750.24">
    <property type="entry name" value="STAS domain"/>
    <property type="match status" value="1"/>
</dbReference>
<dbReference type="CDD" id="cd07041">
    <property type="entry name" value="STAS_RsbR_RsbS_like"/>
    <property type="match status" value="1"/>
</dbReference>
<sequence>MNNAIGSLPDKISALNALDSIGENILIADKDYNIRWMNSCAVKLLSHVAPLFGLSNAEEILGVNMDQFHQQPKYQQRIMKQLSGSHRARITIKNRFVTDIVITPINDKEDQLQGYVVMLMDVTTKAEEDKEKEKLIQALSIPMITIWEKTIALPLIGKFDKERADRVNESVLKECTSNGIQYVLIDVSGLYEFENETKDELQKLNDCLRLIGTKCVIVGITPTLAMTAGDISSSILTFQTAYAGLQYIIKSQ</sequence>
<dbReference type="PANTHER" id="PTHR33745:SF3">
    <property type="entry name" value="RSBT CO-ANTAGONIST PROTEIN RSBRC"/>
    <property type="match status" value="1"/>
</dbReference>
<dbReference type="Pfam" id="PF01740">
    <property type="entry name" value="STAS"/>
    <property type="match status" value="1"/>
</dbReference>
<dbReference type="SUPFAM" id="SSF52091">
    <property type="entry name" value="SpoIIaa-like"/>
    <property type="match status" value="1"/>
</dbReference>
<name>A0A2V2ZPR3_9BACI</name>
<proteinExistence type="predicted"/>
<dbReference type="InterPro" id="IPR036513">
    <property type="entry name" value="STAS_dom_sf"/>
</dbReference>
<dbReference type="Proteomes" id="UP000247150">
    <property type="component" value="Unassembled WGS sequence"/>
</dbReference>
<dbReference type="EMBL" id="QGTW01000012">
    <property type="protein sequence ID" value="PWW25729.1"/>
    <property type="molecule type" value="Genomic_DNA"/>
</dbReference>
<evidence type="ECO:0000259" key="2">
    <source>
        <dbReference type="Pfam" id="PF01740"/>
    </source>
</evidence>
<reference evidence="3 4" key="1">
    <citation type="submission" date="2018-05" db="EMBL/GenBank/DDBJ databases">
        <title>Freshwater and sediment microbial communities from various areas in North America, analyzing microbe dynamics in response to fracking.</title>
        <authorList>
            <person name="Lamendella R."/>
        </authorList>
    </citation>
    <scope>NUCLEOTIDE SEQUENCE [LARGE SCALE GENOMIC DNA]</scope>
    <source>
        <strain evidence="3 4">15_TX</strain>
    </source>
</reference>
<dbReference type="InterPro" id="IPR051932">
    <property type="entry name" value="Bact_StressResp_Reg"/>
</dbReference>
<evidence type="ECO:0000313" key="3">
    <source>
        <dbReference type="EMBL" id="PWW25729.1"/>
    </source>
</evidence>
<organism evidence="3 4">
    <name type="scientific">Cytobacillus oceanisediminis</name>
    <dbReference type="NCBI Taxonomy" id="665099"/>
    <lineage>
        <taxon>Bacteria</taxon>
        <taxon>Bacillati</taxon>
        <taxon>Bacillota</taxon>
        <taxon>Bacilli</taxon>
        <taxon>Bacillales</taxon>
        <taxon>Bacillaceae</taxon>
        <taxon>Cytobacillus</taxon>
    </lineage>
</organism>
<dbReference type="PANTHER" id="PTHR33745">
    <property type="entry name" value="RSBT ANTAGONIST PROTEIN RSBS-RELATED"/>
    <property type="match status" value="1"/>
</dbReference>
<evidence type="ECO:0000256" key="1">
    <source>
        <dbReference type="ARBA" id="ARBA00022553"/>
    </source>
</evidence>
<comment type="caution">
    <text evidence="3">The sequence shown here is derived from an EMBL/GenBank/DDBJ whole genome shotgun (WGS) entry which is preliminary data.</text>
</comment>
<dbReference type="Gene3D" id="3.30.450.20">
    <property type="entry name" value="PAS domain"/>
    <property type="match status" value="1"/>
</dbReference>
<dbReference type="InterPro" id="IPR002645">
    <property type="entry name" value="STAS_dom"/>
</dbReference>
<protein>
    <submittedName>
        <fullName evidence="3">Anti-anti-sigma regulatory factor</fullName>
    </submittedName>
</protein>
<evidence type="ECO:0000313" key="4">
    <source>
        <dbReference type="Proteomes" id="UP000247150"/>
    </source>
</evidence>
<feature type="domain" description="STAS" evidence="2">
    <location>
        <begin position="149"/>
        <end position="227"/>
    </location>
</feature>
<dbReference type="RefSeq" id="WP_258309629.1">
    <property type="nucleotide sequence ID" value="NZ_QGTW01000012.1"/>
</dbReference>
<dbReference type="SUPFAM" id="SSF55785">
    <property type="entry name" value="PYP-like sensor domain (PAS domain)"/>
    <property type="match status" value="1"/>
</dbReference>
<dbReference type="InterPro" id="IPR035965">
    <property type="entry name" value="PAS-like_dom_sf"/>
</dbReference>